<dbReference type="AlphaFoldDB" id="A0A0N5C1X0"/>
<name>A0A0N5C1X0_STREA</name>
<feature type="compositionally biased region" description="Basic and acidic residues" evidence="1">
    <location>
        <begin position="258"/>
        <end position="270"/>
    </location>
</feature>
<proteinExistence type="predicted"/>
<evidence type="ECO:0000313" key="4">
    <source>
        <dbReference type="WBParaSite" id="SPAL_0001198800.1"/>
    </source>
</evidence>
<dbReference type="Pfam" id="PF00385">
    <property type="entry name" value="Chromo"/>
    <property type="match status" value="1"/>
</dbReference>
<dbReference type="InterPro" id="IPR023780">
    <property type="entry name" value="Chromo_domain"/>
</dbReference>
<feature type="compositionally biased region" description="Polar residues" evidence="1">
    <location>
        <begin position="390"/>
        <end position="402"/>
    </location>
</feature>
<sequence length="724" mass="80318">MDEVTRSITRIFDKRIVNNKVEYMVAFRGLHIGLSEWVPEEQLKECQNEIDYYEAKIKGIKRPDRILQFSKFANDIDLFRNSEPKEKAYYKANQFKDECESDSDYEELKTDYLEALKEMELEEEKKQLYGEDACLTSNFGESNKFLKQKDAGKVKIILSNGDESEGHSTCNENGSACDGTDKDSFFGLFTSASDSDEDTFVCSESDDGFLGFMTPKKRACLKKKSACNGFGNESDDGTISIKSESADEVPVCGESGKEILDDKLPTKNDSAKNTPVCGESDKESLCNRLPTINESAKNTPACGESDKESVANKLQTVNESTRNTPLRSESDKESVANKLQTVNESARNTPLRSESDKESVVNKLSTVNESSINTPLRSESDKESLVNKLPTVNESAKNTPLRSESDKEGLVNKLPTVNEFPKSTPVRSESDKESLGSKSSTTYESAKDTPVVGESVEKCIYVGFIPASEFTKSTSVCGESDKQSLDNKISTTNKSDKSTSVCDESDEESTGSGESTANESAKDTSDCEESDEEEGGSKSSTVSESMFVSVSSGDEIEEPGKDESEITVPDTVEEPVCPRMTRSLSRRLSRKLSSSSEGNEIDARETSTAPSCTSTGGSSLGVRRSTRNRSRINFNESDSDDQIGEIKKQKTFIDDFVKPMPFSYVVEEDNFLTFVETYSLAGRKFVIYLTRDNQYLMIDERQVPSEFFDDYLDFLEKKGISYFP</sequence>
<feature type="compositionally biased region" description="Polar residues" evidence="1">
    <location>
        <begin position="337"/>
        <end position="352"/>
    </location>
</feature>
<dbReference type="Proteomes" id="UP000046392">
    <property type="component" value="Unplaced"/>
</dbReference>
<keyword evidence="3" id="KW-1185">Reference proteome</keyword>
<organism evidence="3 4">
    <name type="scientific">Strongyloides papillosus</name>
    <name type="common">Intestinal threadworm</name>
    <dbReference type="NCBI Taxonomy" id="174720"/>
    <lineage>
        <taxon>Eukaryota</taxon>
        <taxon>Metazoa</taxon>
        <taxon>Ecdysozoa</taxon>
        <taxon>Nematoda</taxon>
        <taxon>Chromadorea</taxon>
        <taxon>Rhabditida</taxon>
        <taxon>Tylenchina</taxon>
        <taxon>Panagrolaimomorpha</taxon>
        <taxon>Strongyloidoidea</taxon>
        <taxon>Strongyloididae</taxon>
        <taxon>Strongyloides</taxon>
    </lineage>
</organism>
<dbReference type="SMART" id="SM00298">
    <property type="entry name" value="CHROMO"/>
    <property type="match status" value="1"/>
</dbReference>
<feature type="compositionally biased region" description="Polar residues" evidence="1">
    <location>
        <begin position="542"/>
        <end position="552"/>
    </location>
</feature>
<evidence type="ECO:0000259" key="2">
    <source>
        <dbReference type="PROSITE" id="PS50013"/>
    </source>
</evidence>
<feature type="compositionally biased region" description="Polar residues" evidence="1">
    <location>
        <begin position="312"/>
        <end position="327"/>
    </location>
</feature>
<feature type="compositionally biased region" description="Polar residues" evidence="1">
    <location>
        <begin position="606"/>
        <end position="617"/>
    </location>
</feature>
<evidence type="ECO:0000256" key="1">
    <source>
        <dbReference type="SAM" id="MobiDB-lite"/>
    </source>
</evidence>
<protein>
    <submittedName>
        <fullName evidence="4">Chromo domain-containing protein</fullName>
    </submittedName>
</protein>
<dbReference type="InterPro" id="IPR016197">
    <property type="entry name" value="Chromo-like_dom_sf"/>
</dbReference>
<reference evidence="4" key="1">
    <citation type="submission" date="2017-02" db="UniProtKB">
        <authorList>
            <consortium name="WormBaseParasite"/>
        </authorList>
    </citation>
    <scope>IDENTIFICATION</scope>
</reference>
<dbReference type="WBParaSite" id="SPAL_0001198800.1">
    <property type="protein sequence ID" value="SPAL_0001198800.1"/>
    <property type="gene ID" value="SPAL_0001198800"/>
</dbReference>
<evidence type="ECO:0000313" key="3">
    <source>
        <dbReference type="Proteomes" id="UP000046392"/>
    </source>
</evidence>
<feature type="region of interest" description="Disordered" evidence="1">
    <location>
        <begin position="258"/>
        <end position="452"/>
    </location>
</feature>
<dbReference type="InterPro" id="IPR000953">
    <property type="entry name" value="Chromo/chromo_shadow_dom"/>
</dbReference>
<dbReference type="STRING" id="174720.A0A0N5C1X0"/>
<feature type="compositionally biased region" description="Polar residues" evidence="1">
    <location>
        <begin position="486"/>
        <end position="502"/>
    </location>
</feature>
<dbReference type="SUPFAM" id="SSF54160">
    <property type="entry name" value="Chromo domain-like"/>
    <property type="match status" value="1"/>
</dbReference>
<dbReference type="PROSITE" id="PS50013">
    <property type="entry name" value="CHROMO_2"/>
    <property type="match status" value="1"/>
</dbReference>
<accession>A0A0N5C1X0</accession>
<dbReference type="Gene3D" id="2.40.50.40">
    <property type="match status" value="1"/>
</dbReference>
<feature type="domain" description="Chromo" evidence="2">
    <location>
        <begin position="6"/>
        <end position="65"/>
    </location>
</feature>
<feature type="region of interest" description="Disordered" evidence="1">
    <location>
        <begin position="472"/>
        <end position="624"/>
    </location>
</feature>
<feature type="compositionally biased region" description="Polar residues" evidence="1">
    <location>
        <begin position="362"/>
        <end position="377"/>
    </location>
</feature>